<reference evidence="2 3" key="1">
    <citation type="submission" date="2020-02" db="EMBL/GenBank/DDBJ databases">
        <title>Draft genome sequence of Haematococcus lacustris strain NIES-144.</title>
        <authorList>
            <person name="Morimoto D."/>
            <person name="Nakagawa S."/>
            <person name="Yoshida T."/>
            <person name="Sawayama S."/>
        </authorList>
    </citation>
    <scope>NUCLEOTIDE SEQUENCE [LARGE SCALE GENOMIC DNA]</scope>
    <source>
        <strain evidence="2 3">NIES-144</strain>
    </source>
</reference>
<accession>A0A6A0AD74</accession>
<gene>
    <name evidence="2" type="ORF">HaLaN_29027</name>
</gene>
<feature type="region of interest" description="Disordered" evidence="1">
    <location>
        <begin position="332"/>
        <end position="352"/>
    </location>
</feature>
<organism evidence="2 3">
    <name type="scientific">Haematococcus lacustris</name>
    <name type="common">Green alga</name>
    <name type="synonym">Haematococcus pluvialis</name>
    <dbReference type="NCBI Taxonomy" id="44745"/>
    <lineage>
        <taxon>Eukaryota</taxon>
        <taxon>Viridiplantae</taxon>
        <taxon>Chlorophyta</taxon>
        <taxon>core chlorophytes</taxon>
        <taxon>Chlorophyceae</taxon>
        <taxon>CS clade</taxon>
        <taxon>Chlamydomonadales</taxon>
        <taxon>Haematococcaceae</taxon>
        <taxon>Haematococcus</taxon>
    </lineage>
</organism>
<feature type="region of interest" description="Disordered" evidence="1">
    <location>
        <begin position="1"/>
        <end position="46"/>
    </location>
</feature>
<protein>
    <submittedName>
        <fullName evidence="2">Uncharacterized protein</fullName>
    </submittedName>
</protein>
<dbReference type="EMBL" id="BLLF01004771">
    <property type="protein sequence ID" value="GFH30221.1"/>
    <property type="molecule type" value="Genomic_DNA"/>
</dbReference>
<dbReference type="AlphaFoldDB" id="A0A6A0AD74"/>
<keyword evidence="3" id="KW-1185">Reference proteome</keyword>
<feature type="compositionally biased region" description="Basic and acidic residues" evidence="1">
    <location>
        <begin position="30"/>
        <end position="42"/>
    </location>
</feature>
<sequence length="352" mass="38675">MSLTQHTAALPVKPSACASRPDPPHWSSRRAAEPRSSAESEPPRILWAYPSPDPAPAVSTYLQPAGPLPGEGGSRCLMWRDLWCATTGLPRHLHPCPALQLLALHHRPPPPPAFIPCAQAATRRHFGANRYAVHVDQVINFFIPGDLHDPCKTLLLRPTHLATGAIFLNAQGLCGQALDQAVRDQQEHTVDGVAPEHYLCSQQHQFIKGGRAKQLMVFFGAATIGTRGGWGADAVLRACCKVVCRTRGTDKRRSRVVLVDEHSTSRVSSAVNGQQPCERQLNKRRATRPAGWKPPAGQVHHRLVRPAWSQLRDQPVRGMMWCPLPAKGKEYPGLGYKRVRDKPPKTQPAAAQ</sequence>
<evidence type="ECO:0000313" key="3">
    <source>
        <dbReference type="Proteomes" id="UP000485058"/>
    </source>
</evidence>
<evidence type="ECO:0000313" key="2">
    <source>
        <dbReference type="EMBL" id="GFH30221.1"/>
    </source>
</evidence>
<dbReference type="Proteomes" id="UP000485058">
    <property type="component" value="Unassembled WGS sequence"/>
</dbReference>
<name>A0A6A0AD74_HAELA</name>
<feature type="region of interest" description="Disordered" evidence="1">
    <location>
        <begin position="269"/>
        <end position="297"/>
    </location>
</feature>
<proteinExistence type="predicted"/>
<evidence type="ECO:0000256" key="1">
    <source>
        <dbReference type="SAM" id="MobiDB-lite"/>
    </source>
</evidence>
<comment type="caution">
    <text evidence="2">The sequence shown here is derived from an EMBL/GenBank/DDBJ whole genome shotgun (WGS) entry which is preliminary data.</text>
</comment>